<feature type="region of interest" description="Disordered" evidence="8">
    <location>
        <begin position="314"/>
        <end position="397"/>
    </location>
</feature>
<dbReference type="GO" id="GO:0106006">
    <property type="term" value="F:cytoskeletal protein-membrane anchor activity"/>
    <property type="evidence" value="ECO:0007669"/>
    <property type="project" value="UniProtKB-ARBA"/>
</dbReference>
<feature type="compositionally biased region" description="Polar residues" evidence="8">
    <location>
        <begin position="353"/>
        <end position="363"/>
    </location>
</feature>
<keyword evidence="7" id="KW-0175">Coiled coil</keyword>
<reference evidence="11 12" key="1">
    <citation type="submission" date="2015-03" db="EMBL/GenBank/DDBJ databases">
        <authorList>
            <person name="Radwan O."/>
            <person name="Al-Naeli F.A."/>
            <person name="Rendon G.A."/>
            <person name="Fields C."/>
        </authorList>
    </citation>
    <scope>NUCLEOTIDE SEQUENCE [LARGE SCALE GENOMIC DNA]</scope>
    <source>
        <strain evidence="11">CR-DP1</strain>
    </source>
</reference>
<evidence type="ECO:0000259" key="9">
    <source>
        <dbReference type="PROSITE" id="PS50002"/>
    </source>
</evidence>
<proteinExistence type="predicted"/>
<evidence type="ECO:0000256" key="1">
    <source>
        <dbReference type="ARBA" id="ARBA00004245"/>
    </source>
</evidence>
<dbReference type="PROSITE" id="PS50002">
    <property type="entry name" value="SH3"/>
    <property type="match status" value="1"/>
</dbReference>
<sequence>MPAVVGDMSVVTLSFANNFWGKEDAGVGPLLHRMQAAKQTCDELKSFYSSKCCGRASVLIEYNIARASIEDEYARKLLSLCKKPFGSQEMGGLKLSMDTVRGEVEAMARQHQNIAAQMKSELEEPLGAFAGAMKERRKIVQNGIEKLLKTKMQQTQQVNKVGYHRKQKSLLSLTVVVKTRDKYEQECLKIKGYLAQGHMVMGQEERKNKAKLEKTQLALAASNNEYENAVKILEETTARWNREWKAAADKFQDLEEERLDFTKSSLWAFANIASTVCVSDDASCEKIRLSLEKMDVGKDIISFITEKGTGKEIPDPPKYINFSRGDTVDSTSDGSEDENFSVAQFPRSINPAFRSNSPQPSTYESHHRANALAAKEASEAQIEPVASRSSAALKQPESPALNNDQLAQYQGRLPHSTDVGSPQDIIPASLPQSNSSQLQIPAGSSTQVLPQAHTRPSTHSNHQVSGQQAAKTLSMNNNGLSSHEHYSPDSIGAICRTGPPTDITAKQAGQSSGPESHETGDYMHQSSFPTMEQLGASGSPTKQPTDNLGSSMSEKDKRVMKKRSGFFQSQSPFRRKSTKERDAISQPPNPQPQIQQYHQPPQSQLSQQQQQQSPPKQVQRIQSGPGYSPQQSPQQLQQQQQQQPRGSVYPGGDFKPPSISNRNTWTTPSSFTHQQPLSYHKMPQQHPEPSPSRLITSGRDVSPDPIDANATLALGVGPNVLPVSADSGNDKIVSMPKKENENPIAMALADLKNVPVGGKPSSSRVSVDRYAGISTPAPGLSANNSIQAAKRGTPPPSYDQQVQRLGAPPPAHTARAMKEASEKYVGQTRSIFGESANYSSSSLPRSGTRQSTQGDVSPSRSSREEPRTSYRSTSPNMQSGHARSSSRVSAHNNSMSKRTSEQAYYRPGTSHSMRGSPADHYSSSRPGSSHMAGDMSMQLASPSDINYTMQLDQPGSRPGSRPGTSNSSRTMGLYEGPGQGSSRQRSKSVVDSTRQFSRDGRPIIHFARAMYTYQAAIPEELGFHKGDTLAILQHQDDGWWEAEVHNAGGRVGLVPSNYLQAL</sequence>
<keyword evidence="3" id="KW-0963">Cytoplasm</keyword>
<dbReference type="InterPro" id="IPR027267">
    <property type="entry name" value="AH/BAR_dom_sf"/>
</dbReference>
<evidence type="ECO:0000313" key="11">
    <source>
        <dbReference type="EMBL" id="KKA27767.1"/>
    </source>
</evidence>
<feature type="compositionally biased region" description="Polar residues" evidence="8">
    <location>
        <begin position="836"/>
        <end position="856"/>
    </location>
</feature>
<dbReference type="Gene3D" id="2.30.30.40">
    <property type="entry name" value="SH3 Domains"/>
    <property type="match status" value="1"/>
</dbReference>
<dbReference type="AlphaFoldDB" id="A0A0F4ZB53"/>
<comment type="subcellular location">
    <subcellularLocation>
        <location evidence="1">Cytoplasm</location>
        <location evidence="1">Cytoskeleton</location>
    </subcellularLocation>
</comment>
<feature type="region of interest" description="Disordered" evidence="8">
    <location>
        <begin position="753"/>
        <end position="935"/>
    </location>
</feature>
<dbReference type="FunFam" id="2.30.30.40:FF:000164">
    <property type="entry name" value="Cell division control protein"/>
    <property type="match status" value="1"/>
</dbReference>
<gene>
    <name evidence="11" type="ORF">TD95_004443</name>
</gene>
<evidence type="ECO:0000256" key="2">
    <source>
        <dbReference type="ARBA" id="ARBA00022443"/>
    </source>
</evidence>
<feature type="domain" description="F-BAR" evidence="10">
    <location>
        <begin position="13"/>
        <end position="299"/>
    </location>
</feature>
<dbReference type="SUPFAM" id="SSF50044">
    <property type="entry name" value="SH3-domain"/>
    <property type="match status" value="1"/>
</dbReference>
<keyword evidence="12" id="KW-1185">Reference proteome</keyword>
<feature type="region of interest" description="Disordered" evidence="8">
    <location>
        <begin position="947"/>
        <end position="996"/>
    </location>
</feature>
<name>A0A0F4ZB53_9PEZI</name>
<dbReference type="CDD" id="cd00174">
    <property type="entry name" value="SH3"/>
    <property type="match status" value="1"/>
</dbReference>
<evidence type="ECO:0000256" key="6">
    <source>
        <dbReference type="PROSITE-ProRule" id="PRU00192"/>
    </source>
</evidence>
<dbReference type="GO" id="GO:0005543">
    <property type="term" value="F:phospholipid binding"/>
    <property type="evidence" value="ECO:0007669"/>
    <property type="project" value="TreeGrafter"/>
</dbReference>
<dbReference type="SUPFAM" id="SSF103657">
    <property type="entry name" value="BAR/IMD domain-like"/>
    <property type="match status" value="1"/>
</dbReference>
<accession>A0A0F4ZB53</accession>
<dbReference type="GO" id="GO:0120104">
    <property type="term" value="C:mitotic actomyosin contractile ring, proximal layer"/>
    <property type="evidence" value="ECO:0007669"/>
    <property type="project" value="UniProtKB-ARBA"/>
</dbReference>
<feature type="compositionally biased region" description="Polar residues" evidence="8">
    <location>
        <begin position="980"/>
        <end position="995"/>
    </location>
</feature>
<dbReference type="InterPro" id="IPR031160">
    <property type="entry name" value="F_BAR_dom"/>
</dbReference>
<feature type="compositionally biased region" description="Polar residues" evidence="8">
    <location>
        <begin position="875"/>
        <end position="897"/>
    </location>
</feature>
<dbReference type="PRINTS" id="PR00452">
    <property type="entry name" value="SH3DOMAIN"/>
</dbReference>
<dbReference type="PANTHER" id="PTHR23065">
    <property type="entry name" value="PROLINE-SERINE-THREONINE PHOSPHATASE INTERACTING PROTEIN 1"/>
    <property type="match status" value="1"/>
</dbReference>
<dbReference type="SMART" id="SM00326">
    <property type="entry name" value="SH3"/>
    <property type="match status" value="1"/>
</dbReference>
<dbReference type="PANTHER" id="PTHR23065:SF7">
    <property type="entry name" value="NOSTRIN, ISOFORM H"/>
    <property type="match status" value="1"/>
</dbReference>
<dbReference type="Gene3D" id="1.20.1270.60">
    <property type="entry name" value="Arfaptin homology (AH) domain/BAR domain"/>
    <property type="match status" value="1"/>
</dbReference>
<feature type="compositionally biased region" description="Polar residues" evidence="8">
    <location>
        <begin position="524"/>
        <end position="552"/>
    </location>
</feature>
<comment type="caution">
    <text evidence="11">The sequence shown here is derived from an EMBL/GenBank/DDBJ whole genome shotgun (WGS) entry which is preliminary data.</text>
</comment>
<feature type="region of interest" description="Disordered" evidence="8">
    <location>
        <begin position="413"/>
        <end position="709"/>
    </location>
</feature>
<dbReference type="CDD" id="cd07651">
    <property type="entry name" value="F-BAR_PombeCdc15_like"/>
    <property type="match status" value="1"/>
</dbReference>
<evidence type="ECO:0000313" key="12">
    <source>
        <dbReference type="Proteomes" id="UP000033483"/>
    </source>
</evidence>
<keyword evidence="5" id="KW-0206">Cytoskeleton</keyword>
<dbReference type="FunFam" id="1.20.1270.60:FF:000045">
    <property type="entry name" value="Cell division control protein"/>
    <property type="match status" value="1"/>
</dbReference>
<dbReference type="OrthoDB" id="27823at2759"/>
<protein>
    <recommendedName>
        <fullName evidence="13">SH3 domain-containing protein</fullName>
    </recommendedName>
</protein>
<keyword evidence="2 6" id="KW-0728">SH3 domain</keyword>
<dbReference type="PROSITE" id="PS51741">
    <property type="entry name" value="F_BAR"/>
    <property type="match status" value="1"/>
</dbReference>
<dbReference type="InterPro" id="IPR036028">
    <property type="entry name" value="SH3-like_dom_sf"/>
</dbReference>
<dbReference type="Pfam" id="PF00018">
    <property type="entry name" value="SH3_1"/>
    <property type="match status" value="1"/>
</dbReference>
<dbReference type="GO" id="GO:1903475">
    <property type="term" value="P:mitotic actomyosin contractile ring assembly"/>
    <property type="evidence" value="ECO:0007669"/>
    <property type="project" value="UniProtKB-ARBA"/>
</dbReference>
<evidence type="ECO:0008006" key="13">
    <source>
        <dbReference type="Google" id="ProtNLM"/>
    </source>
</evidence>
<evidence type="ECO:0000256" key="8">
    <source>
        <dbReference type="SAM" id="MobiDB-lite"/>
    </source>
</evidence>
<evidence type="ECO:0000259" key="10">
    <source>
        <dbReference type="PROSITE" id="PS51741"/>
    </source>
</evidence>
<feature type="compositionally biased region" description="Low complexity" evidence="8">
    <location>
        <begin position="592"/>
        <end position="647"/>
    </location>
</feature>
<feature type="compositionally biased region" description="Polar residues" evidence="8">
    <location>
        <begin position="658"/>
        <end position="677"/>
    </location>
</feature>
<dbReference type="InterPro" id="IPR001060">
    <property type="entry name" value="FCH_dom"/>
</dbReference>
<evidence type="ECO:0000256" key="5">
    <source>
        <dbReference type="ARBA" id="ARBA00023212"/>
    </source>
</evidence>
<feature type="domain" description="SH3" evidence="9">
    <location>
        <begin position="1002"/>
        <end position="1062"/>
    </location>
</feature>
<evidence type="ECO:0000256" key="7">
    <source>
        <dbReference type="PROSITE-ProRule" id="PRU01077"/>
    </source>
</evidence>
<dbReference type="SMART" id="SM00055">
    <property type="entry name" value="FCH"/>
    <property type="match status" value="1"/>
</dbReference>
<evidence type="ECO:0000256" key="3">
    <source>
        <dbReference type="ARBA" id="ARBA00022490"/>
    </source>
</evidence>
<organism evidence="11 12">
    <name type="scientific">Thielaviopsis punctulata</name>
    <dbReference type="NCBI Taxonomy" id="72032"/>
    <lineage>
        <taxon>Eukaryota</taxon>
        <taxon>Fungi</taxon>
        <taxon>Dikarya</taxon>
        <taxon>Ascomycota</taxon>
        <taxon>Pezizomycotina</taxon>
        <taxon>Sordariomycetes</taxon>
        <taxon>Hypocreomycetidae</taxon>
        <taxon>Microascales</taxon>
        <taxon>Ceratocystidaceae</taxon>
        <taxon>Thielaviopsis</taxon>
    </lineage>
</organism>
<dbReference type="Pfam" id="PF00611">
    <property type="entry name" value="FCH"/>
    <property type="match status" value="1"/>
</dbReference>
<dbReference type="GO" id="GO:0009898">
    <property type="term" value="C:cytoplasmic side of plasma membrane"/>
    <property type="evidence" value="ECO:0007669"/>
    <property type="project" value="TreeGrafter"/>
</dbReference>
<feature type="compositionally biased region" description="Polar residues" evidence="8">
    <location>
        <begin position="430"/>
        <end position="481"/>
    </location>
</feature>
<dbReference type="EMBL" id="LAEV01001593">
    <property type="protein sequence ID" value="KKA27767.1"/>
    <property type="molecule type" value="Genomic_DNA"/>
</dbReference>
<dbReference type="InterPro" id="IPR001452">
    <property type="entry name" value="SH3_domain"/>
</dbReference>
<dbReference type="Proteomes" id="UP000033483">
    <property type="component" value="Unassembled WGS sequence"/>
</dbReference>
<keyword evidence="4" id="KW-0597">Phosphoprotein</keyword>
<evidence type="ECO:0000256" key="4">
    <source>
        <dbReference type="ARBA" id="ARBA00022553"/>
    </source>
</evidence>